<dbReference type="AlphaFoldDB" id="A0A9P7M5K5"/>
<accession>A0A9P7M5K5</accession>
<organism evidence="2 3">
    <name type="scientific">Claviceps pazoutovae</name>
    <dbReference type="NCBI Taxonomy" id="1649127"/>
    <lineage>
        <taxon>Eukaryota</taxon>
        <taxon>Fungi</taxon>
        <taxon>Dikarya</taxon>
        <taxon>Ascomycota</taxon>
        <taxon>Pezizomycotina</taxon>
        <taxon>Sordariomycetes</taxon>
        <taxon>Hypocreomycetidae</taxon>
        <taxon>Hypocreales</taxon>
        <taxon>Clavicipitaceae</taxon>
        <taxon>Claviceps</taxon>
    </lineage>
</organism>
<dbReference type="Proteomes" id="UP000706124">
    <property type="component" value="Unassembled WGS sequence"/>
</dbReference>
<reference evidence="2 3" key="1">
    <citation type="journal article" date="2020" name="bioRxiv">
        <title>Whole genome comparisons of ergot fungi reveals the divergence and evolution of species within the genus Claviceps are the result of varying mechanisms driving genome evolution and host range expansion.</title>
        <authorList>
            <person name="Wyka S.A."/>
            <person name="Mondo S.J."/>
            <person name="Liu M."/>
            <person name="Dettman J."/>
            <person name="Nalam V."/>
            <person name="Broders K.D."/>
        </authorList>
    </citation>
    <scope>NUCLEOTIDE SEQUENCE [LARGE SCALE GENOMIC DNA]</scope>
    <source>
        <strain evidence="2 3">CCC 1485</strain>
    </source>
</reference>
<keyword evidence="3" id="KW-1185">Reference proteome</keyword>
<gene>
    <name evidence="2" type="ORF">E4U60_007167</name>
</gene>
<comment type="caution">
    <text evidence="2">The sequence shown here is derived from an EMBL/GenBank/DDBJ whole genome shotgun (WGS) entry which is preliminary data.</text>
</comment>
<feature type="compositionally biased region" description="Basic and acidic residues" evidence="1">
    <location>
        <begin position="14"/>
        <end position="26"/>
    </location>
</feature>
<evidence type="ECO:0000313" key="2">
    <source>
        <dbReference type="EMBL" id="KAG5930113.1"/>
    </source>
</evidence>
<feature type="region of interest" description="Disordered" evidence="1">
    <location>
        <begin position="1"/>
        <end position="40"/>
    </location>
</feature>
<evidence type="ECO:0000313" key="3">
    <source>
        <dbReference type="Proteomes" id="UP000706124"/>
    </source>
</evidence>
<dbReference type="EMBL" id="SRPO01000772">
    <property type="protein sequence ID" value="KAG5930113.1"/>
    <property type="molecule type" value="Genomic_DNA"/>
</dbReference>
<proteinExistence type="predicted"/>
<feature type="non-terminal residue" evidence="2">
    <location>
        <position position="63"/>
    </location>
</feature>
<name>A0A9P7M5K5_9HYPO</name>
<evidence type="ECO:0000256" key="1">
    <source>
        <dbReference type="SAM" id="MobiDB-lite"/>
    </source>
</evidence>
<protein>
    <submittedName>
        <fullName evidence="2">Uncharacterized protein</fullName>
    </submittedName>
</protein>
<sequence>MARASPVNGASPEGPRDGYRLNETRTRSRPPNLGGTKMRSAPKAANELLNYVHEGYETLTEYA</sequence>